<dbReference type="Gramene" id="HORVU.FOMA.PROJ.4HG00274680.1">
    <property type="protein sequence ID" value="cds:HORVU.FOMA.PROJ.4HG00274680.1"/>
    <property type="gene ID" value="HORVU.FOMA.PROJ.4HG00274680"/>
</dbReference>
<dbReference type="Gramene" id="HORVU.HOCKETT.PROJ.4HG00372450.1">
    <property type="protein sequence ID" value="cds:HORVU.HOCKETT.PROJ.4HG00372450.1"/>
    <property type="gene ID" value="HORVU.HOCKETT.PROJ.4HG00372450"/>
</dbReference>
<evidence type="ECO:0000256" key="1">
    <source>
        <dbReference type="RuleBase" id="RU004915"/>
    </source>
</evidence>
<dbReference type="GO" id="GO:0017148">
    <property type="term" value="P:negative regulation of translation"/>
    <property type="evidence" value="ECO:0007669"/>
    <property type="project" value="UniProtKB-KW"/>
</dbReference>
<dbReference type="SUPFAM" id="SSF56371">
    <property type="entry name" value="Ribosome inactivating proteins (RIP)"/>
    <property type="match status" value="1"/>
</dbReference>
<keyword evidence="1" id="KW-0611">Plant defense</keyword>
<dbReference type="Gramene" id="HORVU.BARKE.PROJ.4HG00379030.1">
    <property type="protein sequence ID" value="cds:HORVU.BARKE.PROJ.4HG00379030.1"/>
    <property type="gene ID" value="HORVU.BARKE.PROJ.4HG00379030"/>
</dbReference>
<dbReference type="Gramene" id="HORVU.HOR_13942.PROJ.4HG00369390.1">
    <property type="protein sequence ID" value="cds:HORVU.HOR_13942.PROJ.4HG00369390.1"/>
    <property type="gene ID" value="HORVU.HOR_13942.PROJ.4HG00369390"/>
</dbReference>
<sequence>MALDKVAPIVIVTPFNVMTDTYDDFIEKVRAALAGKVPDSPTVVGPKSEVARPVMDKGTTPVEQPPRWIHVELRGKTQGTTTPNPKVAIRSDDAYIMGFTNSTGRWFQLSKTGTKYKLVDDKAVMAGFEGNYDTLVGGVKHLPDLNLNKFSMAQAAAALWNKASSISGGIGNDDVDDDGNMLRANDPVKQAVATLAVAFCEAARFIPVSNVVKEGWSKDRVSVTPDEVNYIREWGDLSTALLSWKKKGYKDDATIFKIFNGIGITNGEQALAVVRLVKRVIRSNMADAPTTDEHLLAYAQLPKHGRYMAEVFAVRIPATAGGDPPSGTISLHGGHCSSDFIYSPEEEHTSQQTSCDSQGNMVLTGPSVATSAYGPIVFNLDLHDGTRRQADEEEDEENTGTIVCDAIGGDFSNYNKAISETVLTRCGPAEVIYAVLSNGVQGRVDVKLAGLQSRDEVVLVGSIVARSKLFDIGCVLFYNEAAGVRVRPGELVPLARHALAVPLHMPLTIELDIRHGGSGDEIVKGELEFKTAIDGLHTGRLVGVNDAEFEVTILWSEYPW</sequence>
<accession>A0A2P1CXZ2</accession>
<dbReference type="Gramene" id="HORVU.HOR_13594.PROJ.4HG00271000.1">
    <property type="protein sequence ID" value="cds:HORVU.HOR_13594.PROJ.4HG00271000.1"/>
    <property type="gene ID" value="HORVU.HOR_13594.PROJ.4HG00271000"/>
</dbReference>
<dbReference type="InterPro" id="IPR046533">
    <property type="entry name" value="DUF6598"/>
</dbReference>
<dbReference type="GO" id="GO:0030598">
    <property type="term" value="F:rRNA N-glycosylase activity"/>
    <property type="evidence" value="ECO:0007669"/>
    <property type="project" value="UniProtKB-EC"/>
</dbReference>
<reference evidence="3" key="1">
    <citation type="submission" date="2017-04" db="EMBL/GenBank/DDBJ databases">
        <title>BEC1054, an RNase like effector from Blumeria graminis, interacts with multiple proteins in the host plant barley and aids infection in the non-host plants wheat and Nicotiana benthamiana.</title>
        <authorList>
            <person name="Pennington H.G."/>
            <person name="Spanu P.D."/>
        </authorList>
    </citation>
    <scope>NUCLEOTIDE SEQUENCE</scope>
</reference>
<feature type="domain" description="DUF6598" evidence="2">
    <location>
        <begin position="308"/>
        <end position="552"/>
    </location>
</feature>
<dbReference type="PANTHER" id="PTHR33453:SF44">
    <property type="entry name" value="RRNA N-GLYCOSYLASE"/>
    <property type="match status" value="1"/>
</dbReference>
<dbReference type="Gramene" id="HORVU.BONUS.PROJ.4HG00274550.1">
    <property type="protein sequence ID" value="cds:HORVU.BONUS.PROJ.4HG00274550.1"/>
    <property type="gene ID" value="HORVU.BONUS.PROJ.4HG00274550"/>
</dbReference>
<comment type="catalytic activity">
    <reaction evidence="1">
        <text>Endohydrolysis of the N-glycosidic bond at one specific adenosine on the 28S rRNA.</text>
        <dbReference type="EC" id="3.2.2.22"/>
    </reaction>
</comment>
<evidence type="ECO:0000313" key="3">
    <source>
        <dbReference type="EMBL" id="AVK42932.1"/>
    </source>
</evidence>
<dbReference type="Pfam" id="PF20241">
    <property type="entry name" value="DUF6598"/>
    <property type="match status" value="1"/>
</dbReference>
<proteinExistence type="inferred from homology"/>
<keyword evidence="3" id="KW-0326">Glycosidase</keyword>
<dbReference type="AlphaFoldDB" id="A0A2P1CXZ2"/>
<dbReference type="Gramene" id="HORVU.HOR_6220.PROJ.4HG00272990.1">
    <property type="protein sequence ID" value="cds:HORVU.HOR_6220.PROJ.4HG00272990.1"/>
    <property type="gene ID" value="HORVU.HOR_6220.PROJ.4HG00272990"/>
</dbReference>
<name>A0A2P1CXZ2_HORVU</name>
<dbReference type="Gene3D" id="3.40.420.10">
    <property type="entry name" value="Ricin (A subunit), domain 1"/>
    <property type="match status" value="1"/>
</dbReference>
<comment type="similarity">
    <text evidence="1">Belongs to the ribosome-inactivating protein family.</text>
</comment>
<keyword evidence="1" id="KW-0652">Protein synthesis inhibitor</keyword>
<dbReference type="InterPro" id="IPR016138">
    <property type="entry name" value="Ribosome_inactivat_prot_sub1"/>
</dbReference>
<dbReference type="Gramene" id="HORVU.HOR_7385.PROJ.4HG00271470.1">
    <property type="protein sequence ID" value="cds:HORVU.HOR_7385.PROJ.4HG00271470.1"/>
    <property type="gene ID" value="HORVU.HOR_7385.PROJ.4HG00271470"/>
</dbReference>
<dbReference type="SMR" id="A0A2P1CXZ2"/>
<protein>
    <submittedName>
        <fullName evidence="3">Jasmonate-induced protein 60</fullName>
        <ecNumber evidence="3">3.2.2.22</ecNumber>
    </submittedName>
</protein>
<dbReference type="Pfam" id="PF00161">
    <property type="entry name" value="RIP"/>
    <property type="match status" value="1"/>
</dbReference>
<dbReference type="EC" id="3.2.2.22" evidence="3"/>
<dbReference type="GO" id="GO:0090729">
    <property type="term" value="F:toxin activity"/>
    <property type="evidence" value="ECO:0007669"/>
    <property type="project" value="UniProtKB-KW"/>
</dbReference>
<dbReference type="GO" id="GO:0006952">
    <property type="term" value="P:defense response"/>
    <property type="evidence" value="ECO:0007669"/>
    <property type="project" value="UniProtKB-KW"/>
</dbReference>
<dbReference type="Gramene" id="HORVU.HOR_10350.PROJ.4HG00362680.1">
    <property type="protein sequence ID" value="cds:HORVU.HOR_10350.PROJ.4HG00362680.1"/>
    <property type="gene ID" value="HORVU.HOR_10350.PROJ.4HG00362680"/>
</dbReference>
<dbReference type="Gramene" id="HORVU.GOLDEN_PROMISE.PROJ.4HG00373380.1">
    <property type="protein sequence ID" value="cds:HORVU.GOLDEN_PROMISE.PROJ.4HG00373380.1"/>
    <property type="gene ID" value="HORVU.GOLDEN_PROMISE.PROJ.4HG00373380"/>
</dbReference>
<dbReference type="ExpressionAtlas" id="A0A2P1CXZ2">
    <property type="expression patterns" value="baseline and differential"/>
</dbReference>
<dbReference type="InterPro" id="IPR036041">
    <property type="entry name" value="Ribosome-inact_prot_sf"/>
</dbReference>
<dbReference type="Gramene" id="HORVU.HOR_2830.PROJ.4HG00270340.1">
    <property type="protein sequence ID" value="cds:HORVU.HOR_2830.PROJ.4HG00270340.1"/>
    <property type="gene ID" value="HORVU.HOR_2830.PROJ.4HG00270340"/>
</dbReference>
<dbReference type="EMBL" id="KY929371">
    <property type="protein sequence ID" value="AVK42932.1"/>
    <property type="molecule type" value="Genomic_DNA"/>
</dbReference>
<dbReference type="PANTHER" id="PTHR33453">
    <property type="match status" value="1"/>
</dbReference>
<gene>
    <name evidence="3" type="primary">JIP60</name>
</gene>
<organism evidence="3">
    <name type="scientific">Hordeum vulgare</name>
    <name type="common">Barley</name>
    <dbReference type="NCBI Taxonomy" id="4513"/>
    <lineage>
        <taxon>Eukaryota</taxon>
        <taxon>Viridiplantae</taxon>
        <taxon>Streptophyta</taxon>
        <taxon>Embryophyta</taxon>
        <taxon>Tracheophyta</taxon>
        <taxon>Spermatophyta</taxon>
        <taxon>Magnoliopsida</taxon>
        <taxon>Liliopsida</taxon>
        <taxon>Poales</taxon>
        <taxon>Poaceae</taxon>
        <taxon>BOP clade</taxon>
        <taxon>Pooideae</taxon>
        <taxon>Triticodae</taxon>
        <taxon>Triticeae</taxon>
        <taxon>Hordeinae</taxon>
        <taxon>Hordeum</taxon>
    </lineage>
</organism>
<dbReference type="Gramene" id="HORVU.HOR_495.PROJ.4HG00269550.1">
    <property type="protein sequence ID" value="cds:HORVU.HOR_495.PROJ.4HG00269550.1"/>
    <property type="gene ID" value="HORVU.HOR_495.PROJ.4HG00269550"/>
</dbReference>
<dbReference type="Gramene" id="HORVU.HOR_12184.PROJ.4HG00270230.1">
    <property type="protein sequence ID" value="cds:HORVU.HOR_12184.PROJ.4HG00270230.1"/>
    <property type="gene ID" value="HORVU.HOR_12184.PROJ.4HG00270230"/>
</dbReference>
<dbReference type="Gramene" id="HORVU.MAXIMUS.PROJ.4HG00272890.1">
    <property type="protein sequence ID" value="cds:HORVU.MAXIMUS.PROJ.4HG00272890.1"/>
    <property type="gene ID" value="HORVU.MAXIMUS.PROJ.4HG00272890"/>
</dbReference>
<dbReference type="Gramene" id="HORVU.RGT_PLANET.PROJ.4HG00373690.1">
    <property type="protein sequence ID" value="cds:HORVU.RGT_PLANET.PROJ.4HG00373690.1"/>
    <property type="gene ID" value="HORVU.RGT_PLANET.PROJ.4HG00373690"/>
</dbReference>
<evidence type="ECO:0000259" key="2">
    <source>
        <dbReference type="Pfam" id="PF20241"/>
    </source>
</evidence>
<dbReference type="Gramene" id="HORVU.HOR_14061.PROJ.4HG00272820.1">
    <property type="protein sequence ID" value="cds:HORVU.HOR_14061.PROJ.4HG00272820.1"/>
    <property type="gene ID" value="HORVU.HOR_14061.PROJ.4HG00272820"/>
</dbReference>
<dbReference type="InterPro" id="IPR001574">
    <property type="entry name" value="Ribosome_inactivat_prot"/>
</dbReference>
<keyword evidence="1 3" id="KW-0378">Hydrolase</keyword>
<dbReference type="Gramene" id="HORVU.GOLDEN_MELON.PROJ.4HG00275440.1">
    <property type="protein sequence ID" value="cds:HORVU.GOLDEN_MELON.PROJ.4HG00275440.1"/>
    <property type="gene ID" value="HORVU.GOLDEN_MELON.PROJ.4HG00275440"/>
</dbReference>
<keyword evidence="1" id="KW-0800">Toxin</keyword>
<dbReference type="Gramene" id="HORVU.HOR_1168.PROJ.4HG00272930.1">
    <property type="protein sequence ID" value="cds:HORVU.HOR_1168.PROJ.4HG00272930.1"/>
    <property type="gene ID" value="HORVU.HOR_1168.PROJ.4HG00272930"/>
</dbReference>
<dbReference type="Gramene" id="HORVU.BOWMAN.PROJ.4HG00274670.1">
    <property type="protein sequence ID" value="cds:HORVU.BOWMAN.PROJ.4HG00274670.1"/>
    <property type="gene ID" value="HORVU.BOWMAN.PROJ.4HG00274670"/>
</dbReference>
<dbReference type="Gramene" id="HORVU.HOR_8148.PROJ.4HG00374630.1">
    <property type="protein sequence ID" value="cds:HORVU.HOR_8148.PROJ.4HG00374630.1"/>
    <property type="gene ID" value="HORVU.HOR_8148.PROJ.4HG00374630"/>
</dbReference>